<accession>A0A9Q3DYA8</accession>
<feature type="region of interest" description="Disordered" evidence="1">
    <location>
        <begin position="1"/>
        <end position="32"/>
    </location>
</feature>
<gene>
    <name evidence="2" type="ORF">O181_049868</name>
</gene>
<keyword evidence="3" id="KW-1185">Reference proteome</keyword>
<dbReference type="AlphaFoldDB" id="A0A9Q3DYA8"/>
<protein>
    <submittedName>
        <fullName evidence="2">Uncharacterized protein</fullName>
    </submittedName>
</protein>
<evidence type="ECO:0000313" key="2">
    <source>
        <dbReference type="EMBL" id="MBW0510153.1"/>
    </source>
</evidence>
<reference evidence="2" key="1">
    <citation type="submission" date="2021-03" db="EMBL/GenBank/DDBJ databases">
        <title>Draft genome sequence of rust myrtle Austropuccinia psidii MF-1, a brazilian biotype.</title>
        <authorList>
            <person name="Quecine M.C."/>
            <person name="Pachon D.M.R."/>
            <person name="Bonatelli M.L."/>
            <person name="Correr F.H."/>
            <person name="Franceschini L.M."/>
            <person name="Leite T.F."/>
            <person name="Margarido G.R.A."/>
            <person name="Almeida C.A."/>
            <person name="Ferrarezi J.A."/>
            <person name="Labate C.A."/>
        </authorList>
    </citation>
    <scope>NUCLEOTIDE SEQUENCE</scope>
    <source>
        <strain evidence="2">MF-1</strain>
    </source>
</reference>
<feature type="compositionally biased region" description="Basic and acidic residues" evidence="1">
    <location>
        <begin position="1"/>
        <end position="14"/>
    </location>
</feature>
<comment type="caution">
    <text evidence="2">The sequence shown here is derived from an EMBL/GenBank/DDBJ whole genome shotgun (WGS) entry which is preliminary data.</text>
</comment>
<evidence type="ECO:0000256" key="1">
    <source>
        <dbReference type="SAM" id="MobiDB-lite"/>
    </source>
</evidence>
<dbReference type="EMBL" id="AVOT02021372">
    <property type="protein sequence ID" value="MBW0510153.1"/>
    <property type="molecule type" value="Genomic_DNA"/>
</dbReference>
<organism evidence="2 3">
    <name type="scientific">Austropuccinia psidii MF-1</name>
    <dbReference type="NCBI Taxonomy" id="1389203"/>
    <lineage>
        <taxon>Eukaryota</taxon>
        <taxon>Fungi</taxon>
        <taxon>Dikarya</taxon>
        <taxon>Basidiomycota</taxon>
        <taxon>Pucciniomycotina</taxon>
        <taxon>Pucciniomycetes</taxon>
        <taxon>Pucciniales</taxon>
        <taxon>Sphaerophragmiaceae</taxon>
        <taxon>Austropuccinia</taxon>
    </lineage>
</organism>
<sequence>MPTGSRQREIERWTNDGGPLPTGGGPIYSSSEVPISRINNQGVVRRIRRISDSPTNTDAEGSYELDGQEFEVLNESIFHLSSTALTQPPSNKFHSKVISSTPRDFKPVLSTLPSSIPAPSPSI</sequence>
<proteinExistence type="predicted"/>
<evidence type="ECO:0000313" key="3">
    <source>
        <dbReference type="Proteomes" id="UP000765509"/>
    </source>
</evidence>
<dbReference type="Proteomes" id="UP000765509">
    <property type="component" value="Unassembled WGS sequence"/>
</dbReference>
<name>A0A9Q3DYA8_9BASI</name>